<dbReference type="OrthoDB" id="3904217at2759"/>
<comment type="caution">
    <text evidence="1">The sequence shown here is derived from an EMBL/GenBank/DDBJ whole genome shotgun (WGS) entry which is preliminary data.</text>
</comment>
<gene>
    <name evidence="1" type="ORF">DBV05_g9534</name>
</gene>
<proteinExistence type="predicted"/>
<sequence length="272" mass="30956">MGNYKSDAVAKAFQCFVGAWGFINATQQDCDGNILPDWHGPHPSGISVYSPSGYNSFIITANDKTECEYRPTDVSLPARRGDSEVTWATIAQHSLAAGGPFCIVNATDCPLDDDDDYNDHDRGYYDNNWKTHHDDDNKWEKWGDKNENGYYKKRNDRDDYGNGGYGGDDYGTHYKQDYGGDYKNDYGGDYKGKYNDHYNDYGSGRDGPSGYVSEKVWSSTLPSYVGYNLENEFGFYDDCNIHVLRYNPTPDTIQIVWFYRLPDNGESEVYSY</sequence>
<keyword evidence="2" id="KW-1185">Reference proteome</keyword>
<dbReference type="EMBL" id="VCHE01000092">
    <property type="protein sequence ID" value="KAB2571785.1"/>
    <property type="molecule type" value="Genomic_DNA"/>
</dbReference>
<evidence type="ECO:0000313" key="1">
    <source>
        <dbReference type="EMBL" id="KAB2571785.1"/>
    </source>
</evidence>
<protein>
    <submittedName>
        <fullName evidence="1">Uncharacterized protein</fullName>
    </submittedName>
</protein>
<evidence type="ECO:0000313" key="2">
    <source>
        <dbReference type="Proteomes" id="UP000325902"/>
    </source>
</evidence>
<dbReference type="Proteomes" id="UP000325902">
    <property type="component" value="Unassembled WGS sequence"/>
</dbReference>
<organism evidence="1 2">
    <name type="scientific">Lasiodiplodia theobromae</name>
    <dbReference type="NCBI Taxonomy" id="45133"/>
    <lineage>
        <taxon>Eukaryota</taxon>
        <taxon>Fungi</taxon>
        <taxon>Dikarya</taxon>
        <taxon>Ascomycota</taxon>
        <taxon>Pezizomycotina</taxon>
        <taxon>Dothideomycetes</taxon>
        <taxon>Dothideomycetes incertae sedis</taxon>
        <taxon>Botryosphaeriales</taxon>
        <taxon>Botryosphaeriaceae</taxon>
        <taxon>Lasiodiplodia</taxon>
    </lineage>
</organism>
<dbReference type="AlphaFoldDB" id="A0A5N5D258"/>
<reference evidence="1 2" key="1">
    <citation type="journal article" date="2019" name="Sci. Rep.">
        <title>A multi-omics analysis of the grapevine pathogen Lasiodiplodia theobromae reveals that temperature affects the expression of virulence- and pathogenicity-related genes.</title>
        <authorList>
            <person name="Felix C."/>
            <person name="Meneses R."/>
            <person name="Goncalves M.F.M."/>
            <person name="Tilleman L."/>
            <person name="Duarte A.S."/>
            <person name="Jorrin-Novo J.V."/>
            <person name="Van de Peer Y."/>
            <person name="Deforce D."/>
            <person name="Van Nieuwerburgh F."/>
            <person name="Esteves A.C."/>
            <person name="Alves A."/>
        </authorList>
    </citation>
    <scope>NUCLEOTIDE SEQUENCE [LARGE SCALE GENOMIC DNA]</scope>
    <source>
        <strain evidence="1 2">LA-SOL3</strain>
    </source>
</reference>
<name>A0A5N5D258_9PEZI</name>
<accession>A0A5N5D258</accession>